<dbReference type="RefSeq" id="WP_024265973.1">
    <property type="nucleotide sequence ID" value="NC_011916.1"/>
</dbReference>
<dbReference type="Proteomes" id="UP000001364">
    <property type="component" value="Chromosome"/>
</dbReference>
<proteinExistence type="predicted"/>
<protein>
    <submittedName>
        <fullName evidence="1">Uncharacterized protein</fullName>
    </submittedName>
</protein>
<name>A0A0H3IZM0_CAUVN</name>
<dbReference type="AlphaFoldDB" id="A0A0H3IZM0"/>
<gene>
    <name evidence="1" type="ordered locus">CCNA_03996</name>
</gene>
<dbReference type="GeneID" id="18668968"/>
<dbReference type="HOGENOM" id="CLU_3429770_0_0_5"/>
<dbReference type="RefSeq" id="YP_009020568.1">
    <property type="nucleotide sequence ID" value="NC_011916.1"/>
</dbReference>
<dbReference type="EMBL" id="CP001340">
    <property type="protein sequence ID" value="AHI88599.1"/>
    <property type="molecule type" value="Genomic_DNA"/>
</dbReference>
<dbReference type="KEGG" id="ccs:CCNA_03996"/>
<evidence type="ECO:0000313" key="1">
    <source>
        <dbReference type="EMBL" id="AHI88599.1"/>
    </source>
</evidence>
<evidence type="ECO:0000313" key="2">
    <source>
        <dbReference type="Proteomes" id="UP000001364"/>
    </source>
</evidence>
<sequence length="19" mass="2072">MISLRSAPPIPSVHARRSP</sequence>
<reference evidence="1 2" key="1">
    <citation type="journal article" date="2010" name="J. Bacteriol.">
        <title>The genetic basis of laboratory adaptation in Caulobacter crescentus.</title>
        <authorList>
            <person name="Marks M.E."/>
            <person name="Castro-Rojas C.M."/>
            <person name="Teiling C."/>
            <person name="Du L."/>
            <person name="Kapatral V."/>
            <person name="Walunas T.L."/>
            <person name="Crosson S."/>
        </authorList>
    </citation>
    <scope>NUCLEOTIDE SEQUENCE [LARGE SCALE GENOMIC DNA]</scope>
    <source>
        <strain evidence="2">NA1000 / CB15N</strain>
    </source>
</reference>
<accession>A0A0H3IZM0</accession>
<organism evidence="1 2">
    <name type="scientific">Caulobacter vibrioides (strain NA1000 / CB15N)</name>
    <name type="common">Caulobacter crescentus</name>
    <dbReference type="NCBI Taxonomy" id="565050"/>
    <lineage>
        <taxon>Bacteria</taxon>
        <taxon>Pseudomonadati</taxon>
        <taxon>Pseudomonadota</taxon>
        <taxon>Alphaproteobacteria</taxon>
        <taxon>Caulobacterales</taxon>
        <taxon>Caulobacteraceae</taxon>
        <taxon>Caulobacter</taxon>
    </lineage>
</organism>
<keyword evidence="2" id="KW-1185">Reference proteome</keyword>